<gene>
    <name evidence="1" type="ORF">RFM27_09090</name>
</gene>
<comment type="caution">
    <text evidence="1">The sequence shown here is derived from an EMBL/GenBank/DDBJ whole genome shotgun (WGS) entry which is preliminary data.</text>
</comment>
<dbReference type="Proteomes" id="UP001271780">
    <property type="component" value="Unassembled WGS sequence"/>
</dbReference>
<evidence type="ECO:0000313" key="1">
    <source>
        <dbReference type="EMBL" id="MDX8472224.1"/>
    </source>
</evidence>
<protein>
    <submittedName>
        <fullName evidence="1">Uncharacterized protein</fullName>
    </submittedName>
</protein>
<dbReference type="RefSeq" id="WP_320316455.1">
    <property type="nucleotide sequence ID" value="NZ_JAVIIX010000005.1"/>
</dbReference>
<organism evidence="1 2">
    <name type="scientific">Mesorhizobium dulcispinae</name>
    <dbReference type="NCBI Taxonomy" id="3072316"/>
    <lineage>
        <taxon>Bacteria</taxon>
        <taxon>Pseudomonadati</taxon>
        <taxon>Pseudomonadota</taxon>
        <taxon>Alphaproteobacteria</taxon>
        <taxon>Hyphomicrobiales</taxon>
        <taxon>Phyllobacteriaceae</taxon>
        <taxon>Mesorhizobium</taxon>
    </lineage>
</organism>
<sequence length="46" mass="5030">MSEQNGEEIEDQGLHLDLAFAETKGAGILVKLEVAETINSHRQLPP</sequence>
<dbReference type="EMBL" id="JAVIIZ010000004">
    <property type="protein sequence ID" value="MDX8472224.1"/>
    <property type="molecule type" value="Genomic_DNA"/>
</dbReference>
<reference evidence="1 2" key="1">
    <citation type="submission" date="2023-08" db="EMBL/GenBank/DDBJ databases">
        <title>Implementing the SeqCode for naming new Mesorhizobium species isolated from Vachellia karroo root nodules.</title>
        <authorList>
            <person name="Van Lill M."/>
        </authorList>
    </citation>
    <scope>NUCLEOTIDE SEQUENCE [LARGE SCALE GENOMIC DNA]</scope>
    <source>
        <strain evidence="1 2">VK23A</strain>
    </source>
</reference>
<accession>A0ABU4XFB2</accession>
<proteinExistence type="predicted"/>
<keyword evidence="2" id="KW-1185">Reference proteome</keyword>
<name>A0ABU4XFB2_9HYPH</name>
<evidence type="ECO:0000313" key="2">
    <source>
        <dbReference type="Proteomes" id="UP001271780"/>
    </source>
</evidence>